<dbReference type="SUPFAM" id="SSF56655">
    <property type="entry name" value="Carbohydrate phosphatase"/>
    <property type="match status" value="1"/>
</dbReference>
<feature type="compositionally biased region" description="Low complexity" evidence="9">
    <location>
        <begin position="175"/>
        <end position="197"/>
    </location>
</feature>
<evidence type="ECO:0000256" key="9">
    <source>
        <dbReference type="SAM" id="MobiDB-lite"/>
    </source>
</evidence>
<dbReference type="PRINTS" id="PR00377">
    <property type="entry name" value="IMPHPHTASES"/>
</dbReference>
<dbReference type="Gene3D" id="3.30.540.10">
    <property type="entry name" value="Fructose-1,6-Bisphosphatase, subunit A, domain 1"/>
    <property type="match status" value="1"/>
</dbReference>
<feature type="compositionally biased region" description="Pro residues" evidence="9">
    <location>
        <begin position="91"/>
        <end position="100"/>
    </location>
</feature>
<dbReference type="PANTHER" id="PTHR20854:SF29">
    <property type="entry name" value="INOSITOL MONOPHOSPHATASE 2"/>
    <property type="match status" value="1"/>
</dbReference>
<dbReference type="Proteomes" id="UP000694408">
    <property type="component" value="Unplaced"/>
</dbReference>
<comment type="similarity">
    <text evidence="3">Belongs to the inositol monophosphatase superfamily.</text>
</comment>
<evidence type="ECO:0000313" key="10">
    <source>
        <dbReference type="Ensembl" id="ENSJHYP00000020926.1"/>
    </source>
</evidence>
<keyword evidence="7 8" id="KW-0460">Magnesium</keyword>
<feature type="compositionally biased region" description="Polar residues" evidence="9">
    <location>
        <begin position="33"/>
        <end position="43"/>
    </location>
</feature>
<reference evidence="10" key="2">
    <citation type="submission" date="2025-09" db="UniProtKB">
        <authorList>
            <consortium name="Ensembl"/>
        </authorList>
    </citation>
    <scope>IDENTIFICATION</scope>
</reference>
<evidence type="ECO:0000256" key="7">
    <source>
        <dbReference type="ARBA" id="ARBA00022842"/>
    </source>
</evidence>
<dbReference type="InterPro" id="IPR000760">
    <property type="entry name" value="Inositol_monophosphatase-like"/>
</dbReference>
<evidence type="ECO:0000313" key="11">
    <source>
        <dbReference type="Proteomes" id="UP000694408"/>
    </source>
</evidence>
<dbReference type="FunFam" id="3.30.540.10:FF:000004">
    <property type="entry name" value="Inositol-1-monophosphatase"/>
    <property type="match status" value="1"/>
</dbReference>
<dbReference type="Pfam" id="PF00459">
    <property type="entry name" value="Inositol_P"/>
    <property type="match status" value="1"/>
</dbReference>
<feature type="compositionally biased region" description="Basic residues" evidence="9">
    <location>
        <begin position="102"/>
        <end position="115"/>
    </location>
</feature>
<dbReference type="InterPro" id="IPR033942">
    <property type="entry name" value="IMPase"/>
</dbReference>
<evidence type="ECO:0000256" key="6">
    <source>
        <dbReference type="ARBA" id="ARBA00022801"/>
    </source>
</evidence>
<dbReference type="Gene3D" id="3.40.190.80">
    <property type="match status" value="1"/>
</dbReference>
<evidence type="ECO:0000256" key="5">
    <source>
        <dbReference type="ARBA" id="ARBA00022723"/>
    </source>
</evidence>
<dbReference type="EC" id="3.1.3.25" evidence="4"/>
<feature type="region of interest" description="Disordered" evidence="9">
    <location>
        <begin position="175"/>
        <end position="217"/>
    </location>
</feature>
<dbReference type="AlphaFoldDB" id="A0A8C5JMU9"/>
<dbReference type="Ensembl" id="ENSJHYT00000025233.1">
    <property type="protein sequence ID" value="ENSJHYP00000020926.1"/>
    <property type="gene ID" value="ENSJHYG00000015837.1"/>
</dbReference>
<evidence type="ECO:0000256" key="3">
    <source>
        <dbReference type="ARBA" id="ARBA00009759"/>
    </source>
</evidence>
<keyword evidence="5 8" id="KW-0479">Metal-binding</keyword>
<organism evidence="10 11">
    <name type="scientific">Junco hyemalis</name>
    <name type="common">Dark-eyed junco</name>
    <dbReference type="NCBI Taxonomy" id="40217"/>
    <lineage>
        <taxon>Eukaryota</taxon>
        <taxon>Metazoa</taxon>
        <taxon>Chordata</taxon>
        <taxon>Craniata</taxon>
        <taxon>Vertebrata</taxon>
        <taxon>Euteleostomi</taxon>
        <taxon>Archelosauria</taxon>
        <taxon>Archosauria</taxon>
        <taxon>Dinosauria</taxon>
        <taxon>Saurischia</taxon>
        <taxon>Theropoda</taxon>
        <taxon>Coelurosauria</taxon>
        <taxon>Aves</taxon>
        <taxon>Neognathae</taxon>
        <taxon>Neoaves</taxon>
        <taxon>Telluraves</taxon>
        <taxon>Australaves</taxon>
        <taxon>Passeriformes</taxon>
        <taxon>Passerellidae</taxon>
        <taxon>Junco</taxon>
    </lineage>
</organism>
<proteinExistence type="inferred from homology"/>
<dbReference type="GO" id="GO:0046854">
    <property type="term" value="P:phosphatidylinositol phosphate biosynthetic process"/>
    <property type="evidence" value="ECO:0007669"/>
    <property type="project" value="InterPro"/>
</dbReference>
<dbReference type="PANTHER" id="PTHR20854">
    <property type="entry name" value="INOSITOL MONOPHOSPHATASE"/>
    <property type="match status" value="1"/>
</dbReference>
<dbReference type="CDD" id="cd01639">
    <property type="entry name" value="IMPase"/>
    <property type="match status" value="1"/>
</dbReference>
<evidence type="ECO:0000256" key="4">
    <source>
        <dbReference type="ARBA" id="ARBA00013106"/>
    </source>
</evidence>
<keyword evidence="11" id="KW-1185">Reference proteome</keyword>
<feature type="binding site" evidence="8">
    <location>
        <position position="284"/>
    </location>
    <ligand>
        <name>Mg(2+)</name>
        <dbReference type="ChEBI" id="CHEBI:18420"/>
        <label>1</label>
        <note>catalytic</note>
    </ligand>
</feature>
<dbReference type="UniPathway" id="UPA00823">
    <property type="reaction ID" value="UER00788"/>
</dbReference>
<dbReference type="InterPro" id="IPR020550">
    <property type="entry name" value="Inositol_monophosphatase_CS"/>
</dbReference>
<comment type="pathway">
    <text evidence="2">Polyol metabolism; myo-inositol biosynthesis; myo-inositol from D-glucose 6-phosphate: step 2/2.</text>
</comment>
<comment type="cofactor">
    <cofactor evidence="1 8">
        <name>Mg(2+)</name>
        <dbReference type="ChEBI" id="CHEBI:18420"/>
    </cofactor>
</comment>
<evidence type="ECO:0000256" key="2">
    <source>
        <dbReference type="ARBA" id="ARBA00005152"/>
    </source>
</evidence>
<keyword evidence="6" id="KW-0378">Hydrolase</keyword>
<dbReference type="PROSITE" id="PS00630">
    <property type="entry name" value="IMP_2"/>
    <property type="match status" value="1"/>
</dbReference>
<feature type="binding site" evidence="8">
    <location>
        <position position="304"/>
    </location>
    <ligand>
        <name>Mg(2+)</name>
        <dbReference type="ChEBI" id="CHEBI:18420"/>
        <label>1</label>
        <note>catalytic</note>
    </ligand>
</feature>
<feature type="compositionally biased region" description="Low complexity" evidence="9">
    <location>
        <begin position="65"/>
        <end position="76"/>
    </location>
</feature>
<dbReference type="PROSITE" id="PS00629">
    <property type="entry name" value="IMP_1"/>
    <property type="match status" value="1"/>
</dbReference>
<dbReference type="InterPro" id="IPR020552">
    <property type="entry name" value="Inositol_monoPase_Li-sen"/>
</dbReference>
<dbReference type="GO" id="GO:0046872">
    <property type="term" value="F:metal ion binding"/>
    <property type="evidence" value="ECO:0007669"/>
    <property type="project" value="UniProtKB-KW"/>
</dbReference>
<evidence type="ECO:0000256" key="1">
    <source>
        <dbReference type="ARBA" id="ARBA00001946"/>
    </source>
</evidence>
<reference evidence="10" key="1">
    <citation type="submission" date="2025-08" db="UniProtKB">
        <authorList>
            <consortium name="Ensembl"/>
        </authorList>
    </citation>
    <scope>IDENTIFICATION</scope>
</reference>
<name>A0A8C5JMU9_JUNHY</name>
<protein>
    <recommendedName>
        <fullName evidence="4">inositol-phosphate phosphatase</fullName>
        <ecNumber evidence="4">3.1.3.25</ecNumber>
    </recommendedName>
</protein>
<dbReference type="FunFam" id="3.40.190.80:FF:000002">
    <property type="entry name" value="Inositol-1-monophosphatase"/>
    <property type="match status" value="1"/>
</dbReference>
<dbReference type="PRINTS" id="PR00378">
    <property type="entry name" value="LIIMPHPHTASE"/>
</dbReference>
<dbReference type="InterPro" id="IPR020583">
    <property type="entry name" value="Inositol_monoP_metal-BS"/>
</dbReference>
<sequence>MPAQASFPTKPRHRRSAGWLWGHGDSGAPRGSSAWQRGLSSFSRGKRERPSPAWRSRRHVRRGGQATATAMAAQPALHIPYPASRTLPSASPCPPHPALPARPRRCSPRYRRLSRRSSAPGAHLKPAPSAQPAFPIDRGGRLSPPRCALGGARPGRAVTAPGGVSAQGILLGGRSWAGSRAPRAPRPRSGSAAAAMKPCEEEEEEGRAAAAGGGGGDPWKECAEVAVQLARRAGQIIRKALTEEKQVSTKTSAADLVTETDHFVENLIISVLKEKFPSHRFIAEESTAAGSKCVLTDSPTWIIDPVDGTCNFVHRFPTVAVSIGFAVNKELEFGVIYHCTEERLYTGRRGQGAFCNDKRLQVSKETDISKALILTEIGPKRDPATLKLFLGNIERLLKAQAHGVRVIGSSTLALCLLASGAADAYYQFGLHCWDLAAATVIIREAGGTVIDTSGGPLDLMSCRVIAAGTREMAMFIAQEIQTIHYRRDDEN</sequence>
<dbReference type="GO" id="GO:0006021">
    <property type="term" value="P:inositol biosynthetic process"/>
    <property type="evidence" value="ECO:0007669"/>
    <property type="project" value="UniProtKB-UniPathway"/>
</dbReference>
<feature type="binding site" evidence="8">
    <location>
        <position position="307"/>
    </location>
    <ligand>
        <name>Mg(2+)</name>
        <dbReference type="ChEBI" id="CHEBI:18420"/>
        <label>1</label>
        <note>catalytic</note>
    </ligand>
</feature>
<accession>A0A8C5JMU9</accession>
<feature type="region of interest" description="Disordered" evidence="9">
    <location>
        <begin position="1"/>
        <end position="163"/>
    </location>
</feature>
<evidence type="ECO:0000256" key="8">
    <source>
        <dbReference type="PIRSR" id="PIRSR600760-2"/>
    </source>
</evidence>
<dbReference type="GO" id="GO:0008934">
    <property type="term" value="F:inositol monophosphate 1-phosphatase activity"/>
    <property type="evidence" value="ECO:0007669"/>
    <property type="project" value="InterPro"/>
</dbReference>
<dbReference type="GO" id="GO:0007165">
    <property type="term" value="P:signal transduction"/>
    <property type="evidence" value="ECO:0007669"/>
    <property type="project" value="TreeGrafter"/>
</dbReference>
<feature type="binding site" evidence="8">
    <location>
        <position position="434"/>
    </location>
    <ligand>
        <name>Mg(2+)</name>
        <dbReference type="ChEBI" id="CHEBI:18420"/>
        <label>1</label>
        <note>catalytic</note>
    </ligand>
</feature>